<sequence>MTRHSTICIIVVSNLTSPARPTSQDLPRDLSWSEVLFSFAMREARRSYTPCQEPTYCSRHPSTKPSLNFLGCYAPSRTGKIQELSTASQALVD</sequence>
<accession>A0A6G0WHA7</accession>
<protein>
    <submittedName>
        <fullName evidence="1">Uncharacterized protein</fullName>
    </submittedName>
</protein>
<keyword evidence="2" id="KW-1185">Reference proteome</keyword>
<dbReference type="Proteomes" id="UP000481153">
    <property type="component" value="Unassembled WGS sequence"/>
</dbReference>
<gene>
    <name evidence="1" type="ORF">Ae201684_015178</name>
</gene>
<organism evidence="1 2">
    <name type="scientific">Aphanomyces euteiches</name>
    <dbReference type="NCBI Taxonomy" id="100861"/>
    <lineage>
        <taxon>Eukaryota</taxon>
        <taxon>Sar</taxon>
        <taxon>Stramenopiles</taxon>
        <taxon>Oomycota</taxon>
        <taxon>Saprolegniomycetes</taxon>
        <taxon>Saprolegniales</taxon>
        <taxon>Verrucalvaceae</taxon>
        <taxon>Aphanomyces</taxon>
    </lineage>
</organism>
<name>A0A6G0WHA7_9STRA</name>
<proteinExistence type="predicted"/>
<evidence type="ECO:0000313" key="2">
    <source>
        <dbReference type="Proteomes" id="UP000481153"/>
    </source>
</evidence>
<evidence type="ECO:0000313" key="1">
    <source>
        <dbReference type="EMBL" id="KAF0726553.1"/>
    </source>
</evidence>
<dbReference type="AlphaFoldDB" id="A0A6G0WHA7"/>
<dbReference type="EMBL" id="VJMJ01000213">
    <property type="protein sequence ID" value="KAF0726553.1"/>
    <property type="molecule type" value="Genomic_DNA"/>
</dbReference>
<comment type="caution">
    <text evidence="1">The sequence shown here is derived from an EMBL/GenBank/DDBJ whole genome shotgun (WGS) entry which is preliminary data.</text>
</comment>
<reference evidence="1 2" key="1">
    <citation type="submission" date="2019-07" db="EMBL/GenBank/DDBJ databases">
        <title>Genomics analysis of Aphanomyces spp. identifies a new class of oomycete effector associated with host adaptation.</title>
        <authorList>
            <person name="Gaulin E."/>
        </authorList>
    </citation>
    <scope>NUCLEOTIDE SEQUENCE [LARGE SCALE GENOMIC DNA]</scope>
    <source>
        <strain evidence="1 2">ATCC 201684</strain>
    </source>
</reference>